<keyword evidence="2" id="KW-1185">Reference proteome</keyword>
<organism evidence="1 2">
    <name type="scientific">Putridiphycobacter roseus</name>
    <dbReference type="NCBI Taxonomy" id="2219161"/>
    <lineage>
        <taxon>Bacteria</taxon>
        <taxon>Pseudomonadati</taxon>
        <taxon>Bacteroidota</taxon>
        <taxon>Flavobacteriia</taxon>
        <taxon>Flavobacteriales</taxon>
        <taxon>Crocinitomicaceae</taxon>
        <taxon>Putridiphycobacter</taxon>
    </lineage>
</organism>
<dbReference type="RefSeq" id="WP_111062951.1">
    <property type="nucleotide sequence ID" value="NZ_JBHUCU010000016.1"/>
</dbReference>
<evidence type="ECO:0000313" key="1">
    <source>
        <dbReference type="EMBL" id="PZE17427.1"/>
    </source>
</evidence>
<dbReference type="AlphaFoldDB" id="A0A2W1MZS3"/>
<comment type="caution">
    <text evidence="1">The sequence shown here is derived from an EMBL/GenBank/DDBJ whole genome shotgun (WGS) entry which is preliminary data.</text>
</comment>
<dbReference type="EMBL" id="QKSB01000004">
    <property type="protein sequence ID" value="PZE17427.1"/>
    <property type="molecule type" value="Genomic_DNA"/>
</dbReference>
<accession>A0A2W1MZS3</accession>
<name>A0A2W1MZS3_9FLAO</name>
<gene>
    <name evidence="1" type="ORF">DNU06_09150</name>
</gene>
<proteinExistence type="predicted"/>
<protein>
    <submittedName>
        <fullName evidence="1">Uncharacterized protein</fullName>
    </submittedName>
</protein>
<sequence length="258" mass="29745">MQNTVFLFFVFLCSVAGYSQTESSQNQFLSVSLTGIYFNKLQIYDKIGFEVLSKRLPTGEFGVTYTNLFRKTNGIQFNFNTGIFPINIGHDIKTPANSIFNTGPYKEDYVNLYASNNVYIQVYSSIGIMAVKQFSIFENKRTLDFNYGVSFFKMWNETREFGFTSIYEIDDNNSNVELFKAFLVDSVSNEFLASLRLELKSRYKFTKNSISYGIVLNYSPFTILEGWYNLANLNTPSKGKLKQKMNYLGFNISYDLNN</sequence>
<dbReference type="Proteomes" id="UP000249248">
    <property type="component" value="Unassembled WGS sequence"/>
</dbReference>
<reference evidence="1 2" key="1">
    <citation type="submission" date="2018-06" db="EMBL/GenBank/DDBJ databases">
        <title>The draft genome sequence of Crocinitomix sp. SM1701.</title>
        <authorList>
            <person name="Zhang X."/>
        </authorList>
    </citation>
    <scope>NUCLEOTIDE SEQUENCE [LARGE SCALE GENOMIC DNA]</scope>
    <source>
        <strain evidence="1 2">SM1701</strain>
    </source>
</reference>
<evidence type="ECO:0000313" key="2">
    <source>
        <dbReference type="Proteomes" id="UP000249248"/>
    </source>
</evidence>